<keyword evidence="9" id="KW-0934">Plastid</keyword>
<evidence type="ECO:0000313" key="9">
    <source>
        <dbReference type="EMBL" id="AOM65102.1"/>
    </source>
</evidence>
<keyword evidence="7" id="KW-0793">Thylakoid</keyword>
<proteinExistence type="inferred from homology"/>
<keyword evidence="7" id="KW-0602">Photosynthesis</keyword>
<keyword evidence="4 7" id="KW-0249">Electron transport</keyword>
<comment type="subunit">
    <text evidence="7">The 4 large subunits of the cytochrome b6-f complex are cytochrome b6, subunit IV (17 kDa polypeptide, PetD), cytochrome f and the Rieske protein, while the 4 small subunits are PetG, PetL, PetM and PetN. The complex functions as a dimer.</text>
</comment>
<dbReference type="GO" id="GO:0009512">
    <property type="term" value="C:cytochrome b6f complex"/>
    <property type="evidence" value="ECO:0007669"/>
    <property type="project" value="InterPro"/>
</dbReference>
<sequence>MGNEIIITATISSTLILVGLALGFILLKIQGE</sequence>
<evidence type="ECO:0000256" key="8">
    <source>
        <dbReference type="SAM" id="Phobius"/>
    </source>
</evidence>
<dbReference type="SUPFAM" id="SSF103441">
    <property type="entry name" value="PetM subunit of the cytochrome b6f complex"/>
    <property type="match status" value="1"/>
</dbReference>
<keyword evidence="3 7" id="KW-0812">Transmembrane</keyword>
<evidence type="ECO:0000256" key="6">
    <source>
        <dbReference type="ARBA" id="ARBA00023136"/>
    </source>
</evidence>
<keyword evidence="2 7" id="KW-0813">Transport</keyword>
<dbReference type="GO" id="GO:0009055">
    <property type="term" value="F:electron transfer activity"/>
    <property type="evidence" value="ECO:0007669"/>
    <property type="project" value="UniProtKB-UniRule"/>
</dbReference>
<gene>
    <name evidence="7 9" type="primary">petM</name>
    <name evidence="9" type="ORF">Sebd_015</name>
</gene>
<geneLocation type="plastid" evidence="9"/>
<protein>
    <recommendedName>
        <fullName evidence="7">Cytochrome b6-f complex subunit 7</fullName>
    </recommendedName>
    <alternativeName>
        <fullName evidence="7">Cytochrome b6-f complex subunit PetM</fullName>
    </alternativeName>
    <alternativeName>
        <fullName evidence="7">Cytochrome b6-f complex subunit VII</fullName>
    </alternativeName>
</protein>
<keyword evidence="5 7" id="KW-1133">Transmembrane helix</keyword>
<reference evidence="9" key="1">
    <citation type="journal article" date="2016" name="BMC Biol.">
        <title>Parallel evolution of highly conserved plastid genome architecture in red seaweeds and seed plants.</title>
        <authorList>
            <person name="Lee J."/>
            <person name="Cho C.H."/>
            <person name="Park S.I."/>
            <person name="Choi J.W."/>
            <person name="Song H.S."/>
            <person name="West J.A."/>
            <person name="Bhattacharya D."/>
            <person name="Yoon H.S."/>
        </authorList>
    </citation>
    <scope>NUCLEOTIDE SEQUENCE</scope>
</reference>
<evidence type="ECO:0000256" key="5">
    <source>
        <dbReference type="ARBA" id="ARBA00022989"/>
    </source>
</evidence>
<feature type="transmembrane region" description="Helical" evidence="8">
    <location>
        <begin position="6"/>
        <end position="27"/>
    </location>
</feature>
<evidence type="ECO:0000256" key="3">
    <source>
        <dbReference type="ARBA" id="ARBA00022692"/>
    </source>
</evidence>
<dbReference type="Pfam" id="PF08041">
    <property type="entry name" value="PetM"/>
    <property type="match status" value="1"/>
</dbReference>
<dbReference type="AlphaFoldDB" id="A0A1C9C9P4"/>
<dbReference type="RefSeq" id="YP_009296167.1">
    <property type="nucleotide sequence ID" value="NC_031170.1"/>
</dbReference>
<dbReference type="GeneID" id="29072473"/>
<comment type="subcellular location">
    <subcellularLocation>
        <location evidence="7">Cellular thylakoid membrane</location>
        <topology evidence="7">Single-pass membrane protein</topology>
    </subcellularLocation>
    <subcellularLocation>
        <location evidence="1">Membrane</location>
        <topology evidence="1">Single-pass membrane protein</topology>
    </subcellularLocation>
</comment>
<dbReference type="HAMAP" id="MF_00396">
    <property type="entry name" value="Cytb6_f_PetM"/>
    <property type="match status" value="1"/>
</dbReference>
<comment type="function">
    <text evidence="7">Component of the cytochrome b6-f complex, which mediates electron transfer between photosystem II (PSII) and photosystem I (PSI), cyclic electron flow around PSI, and state transitions.</text>
</comment>
<evidence type="ECO:0000256" key="7">
    <source>
        <dbReference type="HAMAP-Rule" id="MF_00396"/>
    </source>
</evidence>
<evidence type="ECO:0000256" key="2">
    <source>
        <dbReference type="ARBA" id="ARBA00022448"/>
    </source>
</evidence>
<dbReference type="InterPro" id="IPR012595">
    <property type="entry name" value="PetM_cyt_b6/f_cplx_su7"/>
</dbReference>
<keyword evidence="6 7" id="KW-0472">Membrane</keyword>
<name>A0A1C9C9P4_9FLOR</name>
<accession>A0A1C9C9P4</accession>
<organism evidence="9">
    <name type="scientific">Sebdenia flabellata</name>
    <dbReference type="NCBI Taxonomy" id="42024"/>
    <lineage>
        <taxon>Eukaryota</taxon>
        <taxon>Rhodophyta</taxon>
        <taxon>Florideophyceae</taxon>
        <taxon>Rhodymeniophycidae</taxon>
        <taxon>Sebdeniales</taxon>
        <taxon>Sebdeniaceae</taxon>
        <taxon>Sebdenia</taxon>
    </lineage>
</organism>
<evidence type="ECO:0000256" key="1">
    <source>
        <dbReference type="ARBA" id="ARBA00004167"/>
    </source>
</evidence>
<dbReference type="GO" id="GO:0042651">
    <property type="term" value="C:thylakoid membrane"/>
    <property type="evidence" value="ECO:0007669"/>
    <property type="project" value="UniProtKB-UniRule"/>
</dbReference>
<evidence type="ECO:0000256" key="4">
    <source>
        <dbReference type="ARBA" id="ARBA00022982"/>
    </source>
</evidence>
<dbReference type="GO" id="GO:0015979">
    <property type="term" value="P:photosynthesis"/>
    <property type="evidence" value="ECO:0007669"/>
    <property type="project" value="UniProtKB-KW"/>
</dbReference>
<dbReference type="EMBL" id="KX284713">
    <property type="protein sequence ID" value="AOM65102.1"/>
    <property type="molecule type" value="Genomic_DNA"/>
</dbReference>
<comment type="similarity">
    <text evidence="7">Belongs to the PetM family.</text>
</comment>